<dbReference type="InterPro" id="IPR052646">
    <property type="entry name" value="Peroxisomal_PEX28-32"/>
</dbReference>
<reference evidence="8" key="1">
    <citation type="journal article" date="2020" name="Stud. Mycol.">
        <title>101 Dothideomycetes genomes: a test case for predicting lifestyles and emergence of pathogens.</title>
        <authorList>
            <person name="Haridas S."/>
            <person name="Albert R."/>
            <person name="Binder M."/>
            <person name="Bloem J."/>
            <person name="Labutti K."/>
            <person name="Salamov A."/>
            <person name="Andreopoulos B."/>
            <person name="Baker S."/>
            <person name="Barry K."/>
            <person name="Bills G."/>
            <person name="Bluhm B."/>
            <person name="Cannon C."/>
            <person name="Castanera R."/>
            <person name="Culley D."/>
            <person name="Daum C."/>
            <person name="Ezra D."/>
            <person name="Gonzalez J."/>
            <person name="Henrissat B."/>
            <person name="Kuo A."/>
            <person name="Liang C."/>
            <person name="Lipzen A."/>
            <person name="Lutzoni F."/>
            <person name="Magnuson J."/>
            <person name="Mondo S."/>
            <person name="Nolan M."/>
            <person name="Ohm R."/>
            <person name="Pangilinan J."/>
            <person name="Park H.-J."/>
            <person name="Ramirez L."/>
            <person name="Alfaro M."/>
            <person name="Sun H."/>
            <person name="Tritt A."/>
            <person name="Yoshinaga Y."/>
            <person name="Zwiers L.-H."/>
            <person name="Turgeon B."/>
            <person name="Goodwin S."/>
            <person name="Spatafora J."/>
            <person name="Crous P."/>
            <person name="Grigoriev I."/>
        </authorList>
    </citation>
    <scope>NUCLEOTIDE SEQUENCE</scope>
    <source>
        <strain evidence="8">CBS 115976</strain>
    </source>
</reference>
<dbReference type="PANTHER" id="PTHR31679:SF2">
    <property type="entry name" value="PEROXISOMAL MEMBRANE PROTEIN PEX30-RELATED"/>
    <property type="match status" value="1"/>
</dbReference>
<gene>
    <name evidence="8" type="ORF">BT63DRAFT_377462</name>
</gene>
<dbReference type="InterPro" id="IPR010482">
    <property type="entry name" value="TECPR1-like_DysF"/>
</dbReference>
<dbReference type="AlphaFoldDB" id="A0A6A6U3J8"/>
<organism evidence="8 9">
    <name type="scientific">Microthyrium microscopicum</name>
    <dbReference type="NCBI Taxonomy" id="703497"/>
    <lineage>
        <taxon>Eukaryota</taxon>
        <taxon>Fungi</taxon>
        <taxon>Dikarya</taxon>
        <taxon>Ascomycota</taxon>
        <taxon>Pezizomycotina</taxon>
        <taxon>Dothideomycetes</taxon>
        <taxon>Dothideomycetes incertae sedis</taxon>
        <taxon>Microthyriales</taxon>
        <taxon>Microthyriaceae</taxon>
        <taxon>Microthyrium</taxon>
    </lineage>
</organism>
<feature type="region of interest" description="Disordered" evidence="5">
    <location>
        <begin position="1"/>
        <end position="40"/>
    </location>
</feature>
<feature type="compositionally biased region" description="Polar residues" evidence="5">
    <location>
        <begin position="28"/>
        <end position="40"/>
    </location>
</feature>
<sequence length="569" mass="63279">MSSPPKKSHRRDGSYATDHDPPAVATFSPPSASHSPEVTGTQRATILVQQKSPLLVATPPEITRVLAYSHPFIIPLNKLVGLLSWTTGDPWESFLLVAAFWATCLYGDIITRFAGPLFVVMTLILAMYIRRFSHLSSTGWMGEKKSHKRGPSEANLSRHKSLEDIVETLRLFTSRCNILLDPFLRMTDFLSTQTSATAATTRPALTALFIRIVLVTPVWIVLSLHFVGVITTKRVILAVGTTVLTWHSQPARVTRALFWRNKLCRQVSSVLTGLNLMDPIPGRPRGGSKSKNPHDIAAALAAKSGRDARIHLTFTLYENQRRWLGIGWTSSMLAYERSSWTDEHLNSTATKERFTLPEVEGGHAKWQWVTGSSWHVLDTEGDVVADPDGPTSDGGWMFYDNKWQNGRKGRDGWGKYTRRRRWARDAELVEVTPEKQESTSTPPSPLPSRKQDDASETTTLVDRPADDTQSIDTRSIDNRSIDTAVTSAKEDMLDAGSHSVRRKKGWFSRKNSQPTSEKGSAISGLSGRSANSCRSYDDDDDDVHMPLSIKEVDNHSSWGVGDDAQMNLS</sequence>
<feature type="compositionally biased region" description="Basic and acidic residues" evidence="5">
    <location>
        <begin position="427"/>
        <end position="437"/>
    </location>
</feature>
<feature type="compositionally biased region" description="Polar residues" evidence="5">
    <location>
        <begin position="509"/>
        <end position="518"/>
    </location>
</feature>
<keyword evidence="9" id="KW-1185">Reference proteome</keyword>
<dbReference type="Pfam" id="PF06398">
    <property type="entry name" value="Pex24p"/>
    <property type="match status" value="1"/>
</dbReference>
<feature type="transmembrane region" description="Helical" evidence="6">
    <location>
        <begin position="208"/>
        <end position="227"/>
    </location>
</feature>
<dbReference type="GO" id="GO:0012505">
    <property type="term" value="C:endomembrane system"/>
    <property type="evidence" value="ECO:0007669"/>
    <property type="project" value="UniProtKB-SubCell"/>
</dbReference>
<keyword evidence="2 6" id="KW-0812">Transmembrane</keyword>
<evidence type="ECO:0000259" key="7">
    <source>
        <dbReference type="SMART" id="SM00693"/>
    </source>
</evidence>
<comment type="subcellular location">
    <subcellularLocation>
        <location evidence="1">Endomembrane system</location>
        <topology evidence="1">Multi-pass membrane protein</topology>
    </subcellularLocation>
</comment>
<feature type="domain" description="Peroxin/Ferlin" evidence="7">
    <location>
        <begin position="309"/>
        <end position="377"/>
    </location>
</feature>
<dbReference type="GO" id="GO:0007031">
    <property type="term" value="P:peroxisome organization"/>
    <property type="evidence" value="ECO:0007669"/>
    <property type="project" value="UniProtKB-ARBA"/>
</dbReference>
<evidence type="ECO:0000313" key="9">
    <source>
        <dbReference type="Proteomes" id="UP000799302"/>
    </source>
</evidence>
<feature type="region of interest" description="Disordered" evidence="5">
    <location>
        <begin position="427"/>
        <end position="546"/>
    </location>
</feature>
<evidence type="ECO:0000256" key="2">
    <source>
        <dbReference type="ARBA" id="ARBA00022692"/>
    </source>
</evidence>
<evidence type="ECO:0000256" key="4">
    <source>
        <dbReference type="ARBA" id="ARBA00023136"/>
    </source>
</evidence>
<name>A0A6A6U3J8_9PEZI</name>
<accession>A0A6A6U3J8</accession>
<feature type="compositionally biased region" description="Basic and acidic residues" evidence="5">
    <location>
        <begin position="11"/>
        <end position="21"/>
    </location>
</feature>
<evidence type="ECO:0000256" key="6">
    <source>
        <dbReference type="SAM" id="Phobius"/>
    </source>
</evidence>
<dbReference type="InterPro" id="IPR006614">
    <property type="entry name" value="Peroxin/Ferlin"/>
</dbReference>
<proteinExistence type="predicted"/>
<dbReference type="GO" id="GO:0005778">
    <property type="term" value="C:peroxisomal membrane"/>
    <property type="evidence" value="ECO:0007669"/>
    <property type="project" value="TreeGrafter"/>
</dbReference>
<keyword evidence="4 6" id="KW-0472">Membrane</keyword>
<dbReference type="EMBL" id="MU004240">
    <property type="protein sequence ID" value="KAF2665833.1"/>
    <property type="molecule type" value="Genomic_DNA"/>
</dbReference>
<dbReference type="OrthoDB" id="5586090at2759"/>
<evidence type="ECO:0000313" key="8">
    <source>
        <dbReference type="EMBL" id="KAF2665833.1"/>
    </source>
</evidence>
<dbReference type="Proteomes" id="UP000799302">
    <property type="component" value="Unassembled WGS sequence"/>
</dbReference>
<protein>
    <submittedName>
        <fullName evidence="8">Pex24p-domain-containing protein</fullName>
    </submittedName>
</protein>
<dbReference type="PANTHER" id="PTHR31679">
    <property type="entry name" value="PEROXISOMAL MEMBRANE PROTEIN PEX30-RELATED"/>
    <property type="match status" value="1"/>
</dbReference>
<keyword evidence="3 6" id="KW-1133">Transmembrane helix</keyword>
<dbReference type="SMART" id="SM00693">
    <property type="entry name" value="DysFN"/>
    <property type="match status" value="1"/>
</dbReference>
<evidence type="ECO:0000256" key="3">
    <source>
        <dbReference type="ARBA" id="ARBA00022989"/>
    </source>
</evidence>
<evidence type="ECO:0000256" key="5">
    <source>
        <dbReference type="SAM" id="MobiDB-lite"/>
    </source>
</evidence>
<feature type="transmembrane region" description="Helical" evidence="6">
    <location>
        <begin position="109"/>
        <end position="129"/>
    </location>
</feature>
<evidence type="ECO:0000256" key="1">
    <source>
        <dbReference type="ARBA" id="ARBA00004127"/>
    </source>
</evidence>
<feature type="compositionally biased region" description="Basic residues" evidence="5">
    <location>
        <begin position="1"/>
        <end position="10"/>
    </location>
</feature>